<feature type="region of interest" description="Disordered" evidence="2">
    <location>
        <begin position="302"/>
        <end position="346"/>
    </location>
</feature>
<feature type="domain" description="Enoyl reductase (ER)" evidence="3">
    <location>
        <begin position="10"/>
        <end position="344"/>
    </location>
</feature>
<accession>A0A4R5A5I6</accession>
<comment type="caution">
    <text evidence="4">The sequence shown here is derived from an EMBL/GenBank/DDBJ whole genome shotgun (WGS) entry which is preliminary data.</text>
</comment>
<reference evidence="4 5" key="1">
    <citation type="submission" date="2019-03" db="EMBL/GenBank/DDBJ databases">
        <title>Draft genome sequences of novel Actinobacteria.</title>
        <authorList>
            <person name="Sahin N."/>
            <person name="Ay H."/>
            <person name="Saygin H."/>
        </authorList>
    </citation>
    <scope>NUCLEOTIDE SEQUENCE [LARGE SCALE GENOMIC DNA]</scope>
    <source>
        <strain evidence="4 5">H3C3</strain>
    </source>
</reference>
<dbReference type="Proteomes" id="UP000294513">
    <property type="component" value="Unassembled WGS sequence"/>
</dbReference>
<sequence>MQAIAVSEYGATPALTQLPRPEPGPGEILVKLIAAGLNPLDWKVADGLLKDSLDASFPLILGQDGAGVVEDAGEGVTRLRHGEQVYGSFFGAARGLGTYAEYTLAREDGPVARMPQGMIYTQAAAVPTAGMTALAMVEDARVDTGQTVLVVGATGGVGQAAVQLAARTGAKVIATARSDMAGTMRRLGAAETVDHSKGDLNAQVLAAHSDGIDAVLDMVSDTAATEAVAQMLRPGGTYMSTTWSVNPDSMAAKGLRGVNFEGEPSADLLDRLSDLIDAGELRVVIEREVPLRDAPDALAANRAGFRWRDDPPHPPGRATGPAPSTPLALRSGNRAGGARGKTVVRV</sequence>
<dbReference type="InterPro" id="IPR020843">
    <property type="entry name" value="ER"/>
</dbReference>
<dbReference type="InterPro" id="IPR036291">
    <property type="entry name" value="NAD(P)-bd_dom_sf"/>
</dbReference>
<dbReference type="EMBL" id="SMKU01000364">
    <property type="protein sequence ID" value="TDD67253.1"/>
    <property type="molecule type" value="Genomic_DNA"/>
</dbReference>
<organism evidence="4 5">
    <name type="scientific">Actinomadura rubrisoli</name>
    <dbReference type="NCBI Taxonomy" id="2530368"/>
    <lineage>
        <taxon>Bacteria</taxon>
        <taxon>Bacillati</taxon>
        <taxon>Actinomycetota</taxon>
        <taxon>Actinomycetes</taxon>
        <taxon>Streptosporangiales</taxon>
        <taxon>Thermomonosporaceae</taxon>
        <taxon>Actinomadura</taxon>
    </lineage>
</organism>
<dbReference type="InterPro" id="IPR013149">
    <property type="entry name" value="ADH-like_C"/>
</dbReference>
<gene>
    <name evidence="4" type="ORF">E1298_39555</name>
</gene>
<dbReference type="Pfam" id="PF08240">
    <property type="entry name" value="ADH_N"/>
    <property type="match status" value="1"/>
</dbReference>
<dbReference type="Gene3D" id="3.90.180.10">
    <property type="entry name" value="Medium-chain alcohol dehydrogenases, catalytic domain"/>
    <property type="match status" value="1"/>
</dbReference>
<proteinExistence type="predicted"/>
<keyword evidence="1" id="KW-0521">NADP</keyword>
<dbReference type="InterPro" id="IPR011032">
    <property type="entry name" value="GroES-like_sf"/>
</dbReference>
<name>A0A4R5A5I6_9ACTN</name>
<dbReference type="CDD" id="cd05289">
    <property type="entry name" value="MDR_like_2"/>
    <property type="match status" value="1"/>
</dbReference>
<dbReference type="SMART" id="SM00829">
    <property type="entry name" value="PKS_ER"/>
    <property type="match status" value="1"/>
</dbReference>
<dbReference type="PANTHER" id="PTHR44154:SF1">
    <property type="entry name" value="QUINONE OXIDOREDUCTASE"/>
    <property type="match status" value="1"/>
</dbReference>
<dbReference type="GO" id="GO:0016491">
    <property type="term" value="F:oxidoreductase activity"/>
    <property type="evidence" value="ECO:0007669"/>
    <property type="project" value="InterPro"/>
</dbReference>
<dbReference type="InterPro" id="IPR013154">
    <property type="entry name" value="ADH-like_N"/>
</dbReference>
<dbReference type="SUPFAM" id="SSF50129">
    <property type="entry name" value="GroES-like"/>
    <property type="match status" value="1"/>
</dbReference>
<dbReference type="OrthoDB" id="2665481at2"/>
<dbReference type="SUPFAM" id="SSF51735">
    <property type="entry name" value="NAD(P)-binding Rossmann-fold domains"/>
    <property type="match status" value="1"/>
</dbReference>
<protein>
    <submittedName>
        <fullName evidence="4">NADP-dependent oxidoreductase</fullName>
    </submittedName>
</protein>
<dbReference type="AlphaFoldDB" id="A0A4R5A5I6"/>
<evidence type="ECO:0000259" key="3">
    <source>
        <dbReference type="SMART" id="SM00829"/>
    </source>
</evidence>
<evidence type="ECO:0000313" key="5">
    <source>
        <dbReference type="Proteomes" id="UP000294513"/>
    </source>
</evidence>
<evidence type="ECO:0000256" key="2">
    <source>
        <dbReference type="SAM" id="MobiDB-lite"/>
    </source>
</evidence>
<keyword evidence="5" id="KW-1185">Reference proteome</keyword>
<evidence type="ECO:0000313" key="4">
    <source>
        <dbReference type="EMBL" id="TDD67253.1"/>
    </source>
</evidence>
<dbReference type="PANTHER" id="PTHR44154">
    <property type="entry name" value="QUINONE OXIDOREDUCTASE"/>
    <property type="match status" value="1"/>
</dbReference>
<dbReference type="Gene3D" id="3.40.50.720">
    <property type="entry name" value="NAD(P)-binding Rossmann-like Domain"/>
    <property type="match status" value="1"/>
</dbReference>
<evidence type="ECO:0000256" key="1">
    <source>
        <dbReference type="ARBA" id="ARBA00022857"/>
    </source>
</evidence>
<dbReference type="Pfam" id="PF00107">
    <property type="entry name" value="ADH_zinc_N"/>
    <property type="match status" value="1"/>
</dbReference>
<dbReference type="InterPro" id="IPR051603">
    <property type="entry name" value="Zinc-ADH_QOR/CCCR"/>
</dbReference>
<dbReference type="RefSeq" id="WP_131902515.1">
    <property type="nucleotide sequence ID" value="NZ_SMKU01000364.1"/>
</dbReference>